<accession>A0A917B298</accession>
<keyword evidence="2" id="KW-1185">Reference proteome</keyword>
<gene>
    <name evidence="1" type="ORF">GCM10010954_13690</name>
</gene>
<dbReference type="Proteomes" id="UP000660110">
    <property type="component" value="Unassembled WGS sequence"/>
</dbReference>
<organism evidence="1 2">
    <name type="scientific">Halobacillus andaensis</name>
    <dbReference type="NCBI Taxonomy" id="1176239"/>
    <lineage>
        <taxon>Bacteria</taxon>
        <taxon>Bacillati</taxon>
        <taxon>Bacillota</taxon>
        <taxon>Bacilli</taxon>
        <taxon>Bacillales</taxon>
        <taxon>Bacillaceae</taxon>
        <taxon>Halobacillus</taxon>
    </lineage>
</organism>
<sequence>MDAIKISHYKNEFLTFYEQASNLNADPEERFYIWKQHYGFNPFRKEEQREQLAKEMLIQAFPKYEEALCHIRDFEPDEEAIYHYVSCIREQLRTFEPMHLNVVFFIGDFDTDPFIEKEDNESYTLYFPIEKEWRPIYFVNELVKAVYLNQSKIHPSQLVNIAFVIFLEGLALHTANLVAASDTSRTSLYPWMSKCQLEPTRIMMNIFPHLRRSDYKAIYSFTKGTGASGYQNEAGFVGWCVVEHLLRRGYTLPELLLIPEERVITLIEKSLYQVMEESKYIQSQE</sequence>
<dbReference type="EMBL" id="BMEL01000001">
    <property type="protein sequence ID" value="GGF16353.1"/>
    <property type="molecule type" value="Genomic_DNA"/>
</dbReference>
<protein>
    <submittedName>
        <fullName evidence="1">Uncharacterized protein</fullName>
    </submittedName>
</protein>
<reference evidence="1" key="1">
    <citation type="journal article" date="2014" name="Int. J. Syst. Evol. Microbiol.">
        <title>Complete genome sequence of Corynebacterium casei LMG S-19264T (=DSM 44701T), isolated from a smear-ripened cheese.</title>
        <authorList>
            <consortium name="US DOE Joint Genome Institute (JGI-PGF)"/>
            <person name="Walter F."/>
            <person name="Albersmeier A."/>
            <person name="Kalinowski J."/>
            <person name="Ruckert C."/>
        </authorList>
    </citation>
    <scope>NUCLEOTIDE SEQUENCE</scope>
    <source>
        <strain evidence="1">CGMCC 1.12153</strain>
    </source>
</reference>
<dbReference type="AlphaFoldDB" id="A0A917B298"/>
<reference evidence="1" key="2">
    <citation type="submission" date="2020-09" db="EMBL/GenBank/DDBJ databases">
        <authorList>
            <person name="Sun Q."/>
            <person name="Zhou Y."/>
        </authorList>
    </citation>
    <scope>NUCLEOTIDE SEQUENCE</scope>
    <source>
        <strain evidence="1">CGMCC 1.12153</strain>
    </source>
</reference>
<evidence type="ECO:0000313" key="1">
    <source>
        <dbReference type="EMBL" id="GGF16353.1"/>
    </source>
</evidence>
<name>A0A917B298_HALAA</name>
<evidence type="ECO:0000313" key="2">
    <source>
        <dbReference type="Proteomes" id="UP000660110"/>
    </source>
</evidence>
<dbReference type="RefSeq" id="WP_188376688.1">
    <property type="nucleotide sequence ID" value="NZ_BMEL01000001.1"/>
</dbReference>
<comment type="caution">
    <text evidence="1">The sequence shown here is derived from an EMBL/GenBank/DDBJ whole genome shotgun (WGS) entry which is preliminary data.</text>
</comment>
<proteinExistence type="predicted"/>